<sequence>MPFARLPAGKRHADAPAHHYRLANISSLTFTRVALHQISTCYFLTTAAHHPLSCGKLYETHSVDGRQLNGHVCSEKEHNYAVLTDILNSFKFLPAGTTTIRGLQATV</sequence>
<evidence type="ECO:0000313" key="2">
    <source>
        <dbReference type="Proteomes" id="UP000001702"/>
    </source>
</evidence>
<reference evidence="1 2" key="1">
    <citation type="journal article" date="2010" name="J. Bacteriol.">
        <title>Genome sequence of Pantoea ananatis LMG20103, the causative agent of Eucalyptus blight and dieback.</title>
        <authorList>
            <person name="De Maayer P."/>
            <person name="Chan W.Y."/>
            <person name="Venter S.N."/>
            <person name="Toth I.K."/>
            <person name="Birch P.R."/>
            <person name="Joubert F."/>
            <person name="Coutinho T.A."/>
        </authorList>
    </citation>
    <scope>NUCLEOTIDE SEQUENCE [LARGE SCALE GENOMIC DNA]</scope>
    <source>
        <strain evidence="1 2">LMG 20103</strain>
    </source>
</reference>
<proteinExistence type="predicted"/>
<accession>D4GIE7</accession>
<gene>
    <name evidence="1" type="ordered locus">PANA_2514</name>
</gene>
<evidence type="ECO:0000313" key="1">
    <source>
        <dbReference type="EMBL" id="ADD77681.1"/>
    </source>
</evidence>
<organism evidence="1 2">
    <name type="scientific">Pantoea ananatis (strain LMG 20103)</name>
    <dbReference type="NCBI Taxonomy" id="706191"/>
    <lineage>
        <taxon>Bacteria</taxon>
        <taxon>Pseudomonadati</taxon>
        <taxon>Pseudomonadota</taxon>
        <taxon>Gammaproteobacteria</taxon>
        <taxon>Enterobacterales</taxon>
        <taxon>Erwiniaceae</taxon>
        <taxon>Pantoea</taxon>
    </lineage>
</organism>
<dbReference type="AlphaFoldDB" id="D4GIE7"/>
<keyword evidence="2" id="KW-1185">Reference proteome</keyword>
<name>D4GIE7_PANAM</name>
<dbReference type="HOGENOM" id="CLU_2207457_0_0_6"/>
<dbReference type="STRING" id="706191.PANA_2514"/>
<protein>
    <submittedName>
        <fullName evidence="1">Uncharacterized protein</fullName>
    </submittedName>
</protein>
<dbReference type="KEGG" id="pam:PANA_2514"/>
<dbReference type="EMBL" id="CP001875">
    <property type="protein sequence ID" value="ADD77681.1"/>
    <property type="molecule type" value="Genomic_DNA"/>
</dbReference>
<dbReference type="Proteomes" id="UP000001702">
    <property type="component" value="Chromosome"/>
</dbReference>